<feature type="domain" description="BioF2-like acetyltransferase" evidence="1">
    <location>
        <begin position="203"/>
        <end position="343"/>
    </location>
</feature>
<dbReference type="Pfam" id="PF13480">
    <property type="entry name" value="Acetyltransf_6"/>
    <property type="match status" value="1"/>
</dbReference>
<dbReference type="Proteomes" id="UP001156856">
    <property type="component" value="Unassembled WGS sequence"/>
</dbReference>
<name>A0A512J121_9HYPH</name>
<dbReference type="RefSeq" id="WP_238179725.1">
    <property type="nucleotide sequence ID" value="NZ_BJZU01000027.1"/>
</dbReference>
<accession>A0A512J121</accession>
<reference evidence="5" key="2">
    <citation type="journal article" date="2019" name="Int. J. Syst. Evol. Microbiol.">
        <title>The Global Catalogue of Microorganisms (GCM) 10K type strain sequencing project: providing services to taxonomists for standard genome sequencing and annotation.</title>
        <authorList>
            <consortium name="The Broad Institute Genomics Platform"/>
            <consortium name="The Broad Institute Genome Sequencing Center for Infectious Disease"/>
            <person name="Wu L."/>
            <person name="Ma J."/>
        </authorList>
    </citation>
    <scope>NUCLEOTIDE SEQUENCE [LARGE SCALE GENOMIC DNA]</scope>
    <source>
        <strain evidence="5">NBRC 107715</strain>
    </source>
</reference>
<organism evidence="2 4">
    <name type="scientific">Methylobacterium oxalidis</name>
    <dbReference type="NCBI Taxonomy" id="944322"/>
    <lineage>
        <taxon>Bacteria</taxon>
        <taxon>Pseudomonadati</taxon>
        <taxon>Pseudomonadota</taxon>
        <taxon>Alphaproteobacteria</taxon>
        <taxon>Hyphomicrobiales</taxon>
        <taxon>Methylobacteriaceae</taxon>
        <taxon>Methylobacterium</taxon>
    </lineage>
</organism>
<evidence type="ECO:0000313" key="2">
    <source>
        <dbReference type="EMBL" id="GEP03627.1"/>
    </source>
</evidence>
<comment type="caution">
    <text evidence="2">The sequence shown here is derived from an EMBL/GenBank/DDBJ whole genome shotgun (WGS) entry which is preliminary data.</text>
</comment>
<reference evidence="3" key="4">
    <citation type="submission" date="2023-01" db="EMBL/GenBank/DDBJ databases">
        <title>Draft genome sequence of Methylobacterium oxalidis strain NBRC 107715.</title>
        <authorList>
            <person name="Sun Q."/>
            <person name="Mori K."/>
        </authorList>
    </citation>
    <scope>NUCLEOTIDE SEQUENCE</scope>
    <source>
        <strain evidence="3">NBRC 107715</strain>
    </source>
</reference>
<dbReference type="EMBL" id="BSPK01000058">
    <property type="protein sequence ID" value="GLS64954.1"/>
    <property type="molecule type" value="Genomic_DNA"/>
</dbReference>
<reference evidence="2 4" key="3">
    <citation type="submission" date="2019-07" db="EMBL/GenBank/DDBJ databases">
        <title>Whole genome shotgun sequence of Methylobacterium oxalidis NBRC 107715.</title>
        <authorList>
            <person name="Hosoyama A."/>
            <person name="Uohara A."/>
            <person name="Ohji S."/>
            <person name="Ichikawa N."/>
        </authorList>
    </citation>
    <scope>NUCLEOTIDE SEQUENCE [LARGE SCALE GENOMIC DNA]</scope>
    <source>
        <strain evidence="2 4">NBRC 107715</strain>
    </source>
</reference>
<sequence>MTRPMTRDAPLPGGLVAALRPLVAPEAAPPAFLPAFLPAWQALARDAFAPNPFYEPGYAAAAAPAYGSGVALLIVADRSPETSGARLLALWPFRRARARFGLPLPVLAGWMHDHAVLGVPLLDGREPARALAALLAAPRALSLGPRLLMPYLPEAGPFADLLAAERARAGTREIRVWAHARAMLDLDGPGPARAGALAHLSARRRRKLRATAAALEAESGPLHLDTAREPAALAAALEDFIALEAAGWKGRGGTAVACRPAEAAFLRAMTAALGAQGRLRIDRLRAGGRTLAAAVLPRTGADLWVLKIAYDETRARHSPGVQLLHRLSRDWIDDPGVRRVDSCAAPGNALAETFWTGRRRLAHRLLEATGGDPAFPLAAALERARAGAVALRAEVAALAAGLRAARPPGNT</sequence>
<dbReference type="SUPFAM" id="SSF55729">
    <property type="entry name" value="Acyl-CoA N-acyltransferases (Nat)"/>
    <property type="match status" value="1"/>
</dbReference>
<dbReference type="InterPro" id="IPR038740">
    <property type="entry name" value="BioF2-like_GNAT_dom"/>
</dbReference>
<evidence type="ECO:0000313" key="3">
    <source>
        <dbReference type="EMBL" id="GLS64954.1"/>
    </source>
</evidence>
<dbReference type="AlphaFoldDB" id="A0A512J121"/>
<keyword evidence="5" id="KW-1185">Reference proteome</keyword>
<gene>
    <name evidence="3" type="ORF">GCM10007888_33350</name>
    <name evidence="2" type="ORF">MOX02_16650</name>
</gene>
<evidence type="ECO:0000313" key="5">
    <source>
        <dbReference type="Proteomes" id="UP001156856"/>
    </source>
</evidence>
<proteinExistence type="predicted"/>
<evidence type="ECO:0000259" key="1">
    <source>
        <dbReference type="Pfam" id="PF13480"/>
    </source>
</evidence>
<dbReference type="InterPro" id="IPR016181">
    <property type="entry name" value="Acyl_CoA_acyltransferase"/>
</dbReference>
<evidence type="ECO:0000313" key="4">
    <source>
        <dbReference type="Proteomes" id="UP000321960"/>
    </source>
</evidence>
<reference evidence="3" key="1">
    <citation type="journal article" date="2014" name="Int. J. Syst. Evol. Microbiol.">
        <title>Complete genome of a new Firmicutes species belonging to the dominant human colonic microbiota ('Ruminococcus bicirculans') reveals two chromosomes and a selective capacity to utilize plant glucans.</title>
        <authorList>
            <consortium name="NISC Comparative Sequencing Program"/>
            <person name="Wegmann U."/>
            <person name="Louis P."/>
            <person name="Goesmann A."/>
            <person name="Henrissat B."/>
            <person name="Duncan S.H."/>
            <person name="Flint H.J."/>
        </authorList>
    </citation>
    <scope>NUCLEOTIDE SEQUENCE</scope>
    <source>
        <strain evidence="3">NBRC 107715</strain>
    </source>
</reference>
<dbReference type="EMBL" id="BJZU01000027">
    <property type="protein sequence ID" value="GEP03627.1"/>
    <property type="molecule type" value="Genomic_DNA"/>
</dbReference>
<dbReference type="Proteomes" id="UP000321960">
    <property type="component" value="Unassembled WGS sequence"/>
</dbReference>
<protein>
    <recommendedName>
        <fullName evidence="1">BioF2-like acetyltransferase domain-containing protein</fullName>
    </recommendedName>
</protein>